<dbReference type="PANTHER" id="PTHR43581:SF4">
    <property type="entry name" value="ATP_GTP PHOSPHATASE"/>
    <property type="match status" value="1"/>
</dbReference>
<feature type="domain" description="Endonuclease GajA/Old nuclease/RecF-like AAA" evidence="1">
    <location>
        <begin position="251"/>
        <end position="329"/>
    </location>
</feature>
<protein>
    <recommendedName>
        <fullName evidence="1">Endonuclease GajA/Old nuclease/RecF-like AAA domain-containing protein</fullName>
    </recommendedName>
</protein>
<evidence type="ECO:0000259" key="1">
    <source>
        <dbReference type="Pfam" id="PF13175"/>
    </source>
</evidence>
<dbReference type="PANTHER" id="PTHR43581">
    <property type="entry name" value="ATP/GTP PHOSPHATASE"/>
    <property type="match status" value="1"/>
</dbReference>
<evidence type="ECO:0000313" key="2">
    <source>
        <dbReference type="EMBL" id="BCI52898.1"/>
    </source>
</evidence>
<proteinExistence type="predicted"/>
<dbReference type="AlphaFoldDB" id="A0A6S6P9I9"/>
<dbReference type="GO" id="GO:0005524">
    <property type="term" value="F:ATP binding"/>
    <property type="evidence" value="ECO:0007669"/>
    <property type="project" value="InterPro"/>
</dbReference>
<dbReference type="Proteomes" id="UP000515734">
    <property type="component" value="Chromosome"/>
</dbReference>
<gene>
    <name evidence="2" type="ORF">NIIDNTM18_21760</name>
</gene>
<dbReference type="GO" id="GO:0016887">
    <property type="term" value="F:ATP hydrolysis activity"/>
    <property type="evidence" value="ECO:0007669"/>
    <property type="project" value="InterPro"/>
</dbReference>
<evidence type="ECO:0000313" key="3">
    <source>
        <dbReference type="Proteomes" id="UP000515734"/>
    </source>
</evidence>
<name>A0A6S6P9I9_9MYCO</name>
<dbReference type="SUPFAM" id="SSF52540">
    <property type="entry name" value="P-loop containing nucleoside triphosphate hydrolases"/>
    <property type="match status" value="1"/>
</dbReference>
<dbReference type="EMBL" id="AP023287">
    <property type="protein sequence ID" value="BCI52898.1"/>
    <property type="molecule type" value="Genomic_DNA"/>
</dbReference>
<accession>A0A6S6P9I9</accession>
<dbReference type="Gene3D" id="3.40.50.300">
    <property type="entry name" value="P-loop containing nucleotide triphosphate hydrolases"/>
    <property type="match status" value="2"/>
</dbReference>
<dbReference type="InterPro" id="IPR051396">
    <property type="entry name" value="Bact_Antivir_Def_Nuclease"/>
</dbReference>
<sequence length="578" mass="64843">MEMLTGFGIRGFRSFHGQTQYVSPLSDINLIAGQNNSGKSNVLRVVKELADLRRAEPQGLDAPRTPNPPPFELAIRLGRRDDVLADMCEKHRVTSSDIIEAARRALAAPAVDIFRDGGVWLLYTVAGSMGGQGQLNHYQQADQLARDADGALFANRYIQQRMSTWSSDSRENASEFLRQVEAVLRIPTVRFVEASRRIGDQLDGVAIIEKLAALRAPQWEDDEDRAGFDAINEFVRSVTDDPSATLEIPHTRDQLNVRRGNLLLPLDNLGSGIAQVIMLAAYASIEQNTLVCMEEPEVHLHPLLQRKLLRYLKEQTDNQYIIATHSAHMLDSEIASVFHATYTDEGTQIEFAGNPSKLSAICYDLGYRPSDLLQTNCVIWVEGPSDRIYIAHWLKLANPNLREGIDYSIMFYGGRLLNHLTPNDPDVDEFISLRRLNRHLAVVMDSDRSTRNGALNPTKRRINREMDDPGLVWVTQGRTIENYIPIEVLGRVLQGLYTKPLLPNLDRYSDALRPKAPSVKGPDKVKVAREVVRRWESGLDYLDLHRRIAELASLIESANGHQPSMSATRLKATPAFNA</sequence>
<dbReference type="InterPro" id="IPR027417">
    <property type="entry name" value="P-loop_NTPase"/>
</dbReference>
<dbReference type="InterPro" id="IPR041685">
    <property type="entry name" value="AAA_GajA/Old/RecF-like"/>
</dbReference>
<reference evidence="2 3" key="1">
    <citation type="submission" date="2020-07" db="EMBL/GenBank/DDBJ databases">
        <title>Complete genome sequence of Mycolicibacterium litorale like strain isolated from cardiac implantable electronic device infection.</title>
        <authorList>
            <person name="Fukano H."/>
            <person name="Miyama H."/>
            <person name="Hoshino Y."/>
        </authorList>
    </citation>
    <scope>NUCLEOTIDE SEQUENCE [LARGE SCALE GENOMIC DNA]</scope>
    <source>
        <strain evidence="2 3">NIIDNTM18</strain>
    </source>
</reference>
<dbReference type="Pfam" id="PF13175">
    <property type="entry name" value="AAA_15"/>
    <property type="match status" value="1"/>
</dbReference>
<organism evidence="2 3">
    <name type="scientific">Mycolicibacterium litorale</name>
    <dbReference type="NCBI Taxonomy" id="758802"/>
    <lineage>
        <taxon>Bacteria</taxon>
        <taxon>Bacillati</taxon>
        <taxon>Actinomycetota</taxon>
        <taxon>Actinomycetes</taxon>
        <taxon>Mycobacteriales</taxon>
        <taxon>Mycobacteriaceae</taxon>
        <taxon>Mycolicibacterium</taxon>
    </lineage>
</organism>